<gene>
    <name evidence="2" type="ORF">pdam_00023835</name>
</gene>
<dbReference type="OrthoDB" id="5988270at2759"/>
<accession>A0A3M6V3Z4</accession>
<evidence type="ECO:0000313" key="2">
    <source>
        <dbReference type="EMBL" id="RMX60308.1"/>
    </source>
</evidence>
<evidence type="ECO:0000256" key="1">
    <source>
        <dbReference type="SAM" id="MobiDB-lite"/>
    </source>
</evidence>
<dbReference type="EMBL" id="RCHS01000195">
    <property type="protein sequence ID" value="RMX60308.1"/>
    <property type="molecule type" value="Genomic_DNA"/>
</dbReference>
<dbReference type="Gene3D" id="1.10.4020.10">
    <property type="entry name" value="DNA breaking-rejoining enzymes"/>
    <property type="match status" value="1"/>
</dbReference>
<keyword evidence="3" id="KW-1185">Reference proteome</keyword>
<feature type="region of interest" description="Disordered" evidence="1">
    <location>
        <begin position="53"/>
        <end position="95"/>
    </location>
</feature>
<dbReference type="PANTHER" id="PTHR46888">
    <property type="entry name" value="ZINC KNUCKLE DOMAINCONTAINING PROTEIN-RELATED"/>
    <property type="match status" value="1"/>
</dbReference>
<feature type="compositionally biased region" description="Basic and acidic residues" evidence="1">
    <location>
        <begin position="62"/>
        <end position="78"/>
    </location>
</feature>
<protein>
    <submittedName>
        <fullName evidence="2">Uncharacterized protein</fullName>
    </submittedName>
</protein>
<dbReference type="Proteomes" id="UP000275408">
    <property type="component" value="Unassembled WGS sequence"/>
</dbReference>
<organism evidence="2 3">
    <name type="scientific">Pocillopora damicornis</name>
    <name type="common">Cauliflower coral</name>
    <name type="synonym">Millepora damicornis</name>
    <dbReference type="NCBI Taxonomy" id="46731"/>
    <lineage>
        <taxon>Eukaryota</taxon>
        <taxon>Metazoa</taxon>
        <taxon>Cnidaria</taxon>
        <taxon>Anthozoa</taxon>
        <taxon>Hexacorallia</taxon>
        <taxon>Scleractinia</taxon>
        <taxon>Astrocoeniina</taxon>
        <taxon>Pocilloporidae</taxon>
        <taxon>Pocillopora</taxon>
    </lineage>
</organism>
<proteinExistence type="predicted"/>
<comment type="caution">
    <text evidence="2">The sequence shown here is derived from an EMBL/GenBank/DDBJ whole genome shotgun (WGS) entry which is preliminary data.</text>
</comment>
<dbReference type="InterPro" id="IPR038269">
    <property type="entry name" value="SCAN_sf"/>
</dbReference>
<reference evidence="2 3" key="1">
    <citation type="journal article" date="2018" name="Sci. Rep.">
        <title>Comparative analysis of the Pocillopora damicornis genome highlights role of immune system in coral evolution.</title>
        <authorList>
            <person name="Cunning R."/>
            <person name="Bay R.A."/>
            <person name="Gillette P."/>
            <person name="Baker A.C."/>
            <person name="Traylor-Knowles N."/>
        </authorList>
    </citation>
    <scope>NUCLEOTIDE SEQUENCE [LARGE SCALE GENOMIC DNA]</scope>
    <source>
        <strain evidence="2">RSMAS</strain>
        <tissue evidence="2">Whole animal</tissue>
    </source>
</reference>
<dbReference type="SUPFAM" id="SSF47353">
    <property type="entry name" value="Retrovirus capsid dimerization domain-like"/>
    <property type="match status" value="1"/>
</dbReference>
<evidence type="ECO:0000313" key="3">
    <source>
        <dbReference type="Proteomes" id="UP000275408"/>
    </source>
</evidence>
<dbReference type="PANTHER" id="PTHR46888:SF13">
    <property type="entry name" value="RIBONUCLEASE H"/>
    <property type="match status" value="1"/>
</dbReference>
<name>A0A3M6V3Z4_POCDA</name>
<dbReference type="AlphaFoldDB" id="A0A3M6V3Z4"/>
<feature type="compositionally biased region" description="Basic residues" evidence="1">
    <location>
        <begin position="79"/>
        <end position="90"/>
    </location>
</feature>
<sequence>MASCKQAKNLFDAKQVNSGDRIVKFVYLAFFAGLTISPDIQLGKTLEKKQQRVRTVKVRNARKAEERRKGKTREDGGKGHTRKDGRKGKTRKDEREGETGLIILKQAANYDTAKDVILKGSEIVAEAPRRKEQLFDRWCHSQKVDKNHDRLRQLILIEESKRCIHSDVRAFIDEQKAETLGEGARLAEELWLRHKVNFMEKPRQFHTPPARVPPPSVPR</sequence>